<keyword evidence="4" id="KW-1003">Cell membrane</keyword>
<keyword evidence="13" id="KW-1185">Reference proteome</keyword>
<dbReference type="CDD" id="cd03215">
    <property type="entry name" value="ABC_Carb_Monos_II"/>
    <property type="match status" value="1"/>
</dbReference>
<evidence type="ECO:0000256" key="7">
    <source>
        <dbReference type="ARBA" id="ARBA00022741"/>
    </source>
</evidence>
<evidence type="ECO:0000313" key="13">
    <source>
        <dbReference type="Proteomes" id="UP000198968"/>
    </source>
</evidence>
<dbReference type="SMART" id="SM00382">
    <property type="entry name" value="AAA"/>
    <property type="match status" value="2"/>
</dbReference>
<dbReference type="PROSITE" id="PS50893">
    <property type="entry name" value="ABC_TRANSPORTER_2"/>
    <property type="match status" value="2"/>
</dbReference>
<dbReference type="PROSITE" id="PS00211">
    <property type="entry name" value="ABC_TRANSPORTER_1"/>
    <property type="match status" value="1"/>
</dbReference>
<evidence type="ECO:0000256" key="8">
    <source>
        <dbReference type="ARBA" id="ARBA00022840"/>
    </source>
</evidence>
<evidence type="ECO:0000259" key="11">
    <source>
        <dbReference type="PROSITE" id="PS50893"/>
    </source>
</evidence>
<evidence type="ECO:0000256" key="3">
    <source>
        <dbReference type="ARBA" id="ARBA00022448"/>
    </source>
</evidence>
<dbReference type="Proteomes" id="UP000198968">
    <property type="component" value="Unassembled WGS sequence"/>
</dbReference>
<sequence>MSGVYDKYEWPLTFSVYLALLYWRLSTVRRSEAMTATPILEMRGITRRFGNFYALKGVDLTVYPGEVHALMGENGAGKSTLMKILAGAYTASSGEILIEGKPYALKGPKEALAAGITLIYQEINLAPNLTVAENIFLGSEIAPGGLVKRRQMAEEAQRVIDRLGAQFSAWDLVSRLSIAEQQQVEIARALQRNSRILVMDEPTAALSNRETEQLFALIKRLRSEGMAIIYISHRMAEVYELSDRVSVLRDGEYVGSLTRDQLNASELVRMMVGRPLSDLFNKDRGIPSGDIRLAVNHLTDGGKVHPSSLEVRAGEIVGLAGLVGAGRSELAQLIFGVHKPKEGEIWIDGEKVTIHSPRDAIARGIGFLTENRKEQGLFLEMAAQENIVMATLERDASYGMLNRRKGQTIANEAIASLNIRVPHAQVRAGGLSGGNQQKLLISRWVAIGPRILILDEPTRGVDVGAKSEIYRMMQEMARQGVAILMISSELPEVVGMSDRVYVMHEGTIVGELEGSHISQENIMTLATGAHSASAGEI</sequence>
<reference evidence="13" key="1">
    <citation type="submission" date="2016-10" db="EMBL/GenBank/DDBJ databases">
        <authorList>
            <person name="Varghese N."/>
            <person name="Submissions S."/>
        </authorList>
    </citation>
    <scope>NUCLEOTIDE SEQUENCE [LARGE SCALE GENOMIC DNA]</scope>
    <source>
        <strain evidence="13">OV426</strain>
    </source>
</reference>
<evidence type="ECO:0000256" key="9">
    <source>
        <dbReference type="ARBA" id="ARBA00022967"/>
    </source>
</evidence>
<protein>
    <submittedName>
        <fullName evidence="12">Ribose transport system ATP-binding protein</fullName>
    </submittedName>
</protein>
<proteinExistence type="inferred from homology"/>
<dbReference type="PANTHER" id="PTHR43790:SF3">
    <property type="entry name" value="D-ALLOSE IMPORT ATP-BINDING PROTEIN ALSA-RELATED"/>
    <property type="match status" value="1"/>
</dbReference>
<feature type="domain" description="ABC transporter" evidence="11">
    <location>
        <begin position="286"/>
        <end position="530"/>
    </location>
</feature>
<dbReference type="CDD" id="cd03216">
    <property type="entry name" value="ABC_Carb_Monos_I"/>
    <property type="match status" value="1"/>
</dbReference>
<dbReference type="GO" id="GO:0016887">
    <property type="term" value="F:ATP hydrolysis activity"/>
    <property type="evidence" value="ECO:0007669"/>
    <property type="project" value="InterPro"/>
</dbReference>
<dbReference type="InterPro" id="IPR050107">
    <property type="entry name" value="ABC_carbohydrate_import_ATPase"/>
</dbReference>
<dbReference type="FunFam" id="3.40.50.300:FF:000127">
    <property type="entry name" value="Ribose import ATP-binding protein RbsA"/>
    <property type="match status" value="1"/>
</dbReference>
<dbReference type="EMBL" id="FOVG01000001">
    <property type="protein sequence ID" value="SFN22782.1"/>
    <property type="molecule type" value="Genomic_DNA"/>
</dbReference>
<name>A0A1I4XAU9_9GAMM</name>
<comment type="similarity">
    <text evidence="2">Belongs to the ABC transporter superfamily. Drug exporter-2 (TC 3.A.1.117) family.</text>
</comment>
<evidence type="ECO:0000256" key="1">
    <source>
        <dbReference type="ARBA" id="ARBA00004417"/>
    </source>
</evidence>
<dbReference type="InterPro" id="IPR027417">
    <property type="entry name" value="P-loop_NTPase"/>
</dbReference>
<comment type="subcellular location">
    <subcellularLocation>
        <location evidence="1">Cell inner membrane</location>
        <topology evidence="1">Peripheral membrane protein</topology>
    </subcellularLocation>
</comment>
<evidence type="ECO:0000256" key="2">
    <source>
        <dbReference type="ARBA" id="ARBA00006526"/>
    </source>
</evidence>
<keyword evidence="9" id="KW-1278">Translocase</keyword>
<keyword evidence="10" id="KW-0472">Membrane</keyword>
<keyword evidence="6" id="KW-0677">Repeat</keyword>
<dbReference type="InterPro" id="IPR003439">
    <property type="entry name" value="ABC_transporter-like_ATP-bd"/>
</dbReference>
<keyword evidence="7" id="KW-0547">Nucleotide-binding</keyword>
<keyword evidence="3" id="KW-0813">Transport</keyword>
<dbReference type="Pfam" id="PF00005">
    <property type="entry name" value="ABC_tran"/>
    <property type="match status" value="2"/>
</dbReference>
<dbReference type="GO" id="GO:0005524">
    <property type="term" value="F:ATP binding"/>
    <property type="evidence" value="ECO:0007669"/>
    <property type="project" value="UniProtKB-KW"/>
</dbReference>
<evidence type="ECO:0000256" key="6">
    <source>
        <dbReference type="ARBA" id="ARBA00022737"/>
    </source>
</evidence>
<dbReference type="AlphaFoldDB" id="A0A1I4XAU9"/>
<dbReference type="InterPro" id="IPR003593">
    <property type="entry name" value="AAA+_ATPase"/>
</dbReference>
<feature type="domain" description="ABC transporter" evidence="11">
    <location>
        <begin position="40"/>
        <end position="275"/>
    </location>
</feature>
<dbReference type="SUPFAM" id="SSF52540">
    <property type="entry name" value="P-loop containing nucleoside triphosphate hydrolases"/>
    <property type="match status" value="2"/>
</dbReference>
<gene>
    <name evidence="12" type="ORF">SAMN05428971_0616</name>
</gene>
<dbReference type="PANTHER" id="PTHR43790">
    <property type="entry name" value="CARBOHYDRATE TRANSPORT ATP-BINDING PROTEIN MG119-RELATED"/>
    <property type="match status" value="1"/>
</dbReference>
<organism evidence="12 13">
    <name type="scientific">Candidatus Pantoea varia</name>
    <dbReference type="NCBI Taxonomy" id="1881036"/>
    <lineage>
        <taxon>Bacteria</taxon>
        <taxon>Pseudomonadati</taxon>
        <taxon>Pseudomonadota</taxon>
        <taxon>Gammaproteobacteria</taxon>
        <taxon>Enterobacterales</taxon>
        <taxon>Erwiniaceae</taxon>
        <taxon>Pantoea</taxon>
    </lineage>
</organism>
<evidence type="ECO:0000313" key="12">
    <source>
        <dbReference type="EMBL" id="SFN22782.1"/>
    </source>
</evidence>
<dbReference type="GO" id="GO:0005886">
    <property type="term" value="C:plasma membrane"/>
    <property type="evidence" value="ECO:0007669"/>
    <property type="project" value="UniProtKB-SubCell"/>
</dbReference>
<keyword evidence="5" id="KW-0762">Sugar transport</keyword>
<dbReference type="Gene3D" id="3.40.50.300">
    <property type="entry name" value="P-loop containing nucleotide triphosphate hydrolases"/>
    <property type="match status" value="2"/>
</dbReference>
<dbReference type="InterPro" id="IPR017871">
    <property type="entry name" value="ABC_transporter-like_CS"/>
</dbReference>
<keyword evidence="8 12" id="KW-0067">ATP-binding</keyword>
<accession>A0A1I4XAU9</accession>
<evidence type="ECO:0000256" key="4">
    <source>
        <dbReference type="ARBA" id="ARBA00022475"/>
    </source>
</evidence>
<evidence type="ECO:0000256" key="10">
    <source>
        <dbReference type="ARBA" id="ARBA00023136"/>
    </source>
</evidence>
<evidence type="ECO:0000256" key="5">
    <source>
        <dbReference type="ARBA" id="ARBA00022597"/>
    </source>
</evidence>